<organism evidence="3 4">
    <name type="scientific">Magnetospirillum moscoviense</name>
    <dbReference type="NCBI Taxonomy" id="1437059"/>
    <lineage>
        <taxon>Bacteria</taxon>
        <taxon>Pseudomonadati</taxon>
        <taxon>Pseudomonadota</taxon>
        <taxon>Alphaproteobacteria</taxon>
        <taxon>Rhodospirillales</taxon>
        <taxon>Rhodospirillaceae</taxon>
        <taxon>Magnetospirillum</taxon>
    </lineage>
</organism>
<gene>
    <name evidence="3" type="ORF">A6A05_12960</name>
</gene>
<reference evidence="3 4" key="1">
    <citation type="submission" date="2016-04" db="EMBL/GenBank/DDBJ databases">
        <title>Draft genome sequence of freshwater magnetotactic bacteria Magnetospirillum marisnigri SP-1 and Magnetospirillum moscoviense BB-1.</title>
        <authorList>
            <person name="Koziaeva V."/>
            <person name="Dziuba M.V."/>
            <person name="Ivanov T.M."/>
            <person name="Kuznetsov B."/>
            <person name="Grouzdev D.S."/>
        </authorList>
    </citation>
    <scope>NUCLEOTIDE SEQUENCE [LARGE SCALE GENOMIC DNA]</scope>
    <source>
        <strain evidence="3 4">BB-1</strain>
    </source>
</reference>
<dbReference type="AlphaFoldDB" id="A0A178MMD4"/>
<keyword evidence="4" id="KW-1185">Reference proteome</keyword>
<dbReference type="Gene3D" id="3.90.730.10">
    <property type="entry name" value="Ribonuclease T2-like"/>
    <property type="match status" value="1"/>
</dbReference>
<dbReference type="GO" id="GO:0033897">
    <property type="term" value="F:ribonuclease T2 activity"/>
    <property type="evidence" value="ECO:0007669"/>
    <property type="project" value="InterPro"/>
</dbReference>
<name>A0A178MMD4_9PROT</name>
<dbReference type="Proteomes" id="UP000078543">
    <property type="component" value="Unassembled WGS sequence"/>
</dbReference>
<evidence type="ECO:0000256" key="1">
    <source>
        <dbReference type="ARBA" id="ARBA00007469"/>
    </source>
</evidence>
<proteinExistence type="inferred from homology"/>
<dbReference type="EMBL" id="LWQU01000143">
    <property type="protein sequence ID" value="OAN49829.1"/>
    <property type="molecule type" value="Genomic_DNA"/>
</dbReference>
<sequence>MLAASLPAKAQSPAEPGRFDSYVLALSWSPAWCEGKDDPDQCGQSRFGFVVHGLWPQYRAGGWPESCTVPTKVPEPVVRDMLPVMPSRKLIEHEWKRHGTCDGRPAAAYFGDVRQAFGKLAIPEPLRRPRQPQSLSVPEIEQAFAAANPGLTGDKLAVTCRGRVLTEIRVCLTRELDFAPCGRGVRDTCKGKVTVVPVK</sequence>
<evidence type="ECO:0000313" key="4">
    <source>
        <dbReference type="Proteomes" id="UP000078543"/>
    </source>
</evidence>
<dbReference type="SUPFAM" id="SSF55895">
    <property type="entry name" value="Ribonuclease Rh-like"/>
    <property type="match status" value="1"/>
</dbReference>
<dbReference type="CDD" id="cd01062">
    <property type="entry name" value="RNase_T2_prok"/>
    <property type="match status" value="1"/>
</dbReference>
<dbReference type="GO" id="GO:0003723">
    <property type="term" value="F:RNA binding"/>
    <property type="evidence" value="ECO:0007669"/>
    <property type="project" value="InterPro"/>
</dbReference>
<dbReference type="GO" id="GO:0006401">
    <property type="term" value="P:RNA catabolic process"/>
    <property type="evidence" value="ECO:0007669"/>
    <property type="project" value="UniProtKB-ARBA"/>
</dbReference>
<evidence type="ECO:0000313" key="3">
    <source>
        <dbReference type="EMBL" id="OAN49829.1"/>
    </source>
</evidence>
<dbReference type="InterPro" id="IPR018188">
    <property type="entry name" value="RNase_T2_His_AS_1"/>
</dbReference>
<dbReference type="InterPro" id="IPR001568">
    <property type="entry name" value="RNase_T2-like"/>
</dbReference>
<protein>
    <submittedName>
        <fullName evidence="3">Uncharacterized protein</fullName>
    </submittedName>
</protein>
<dbReference type="InterPro" id="IPR039378">
    <property type="entry name" value="RNase_T2_prok"/>
</dbReference>
<evidence type="ECO:0000256" key="2">
    <source>
        <dbReference type="RuleBase" id="RU004328"/>
    </source>
</evidence>
<dbReference type="STRING" id="1437059.A6A05_12960"/>
<dbReference type="InterPro" id="IPR036430">
    <property type="entry name" value="RNase_T2-like_sf"/>
</dbReference>
<dbReference type="Pfam" id="PF00445">
    <property type="entry name" value="Ribonuclease_T2"/>
    <property type="match status" value="1"/>
</dbReference>
<comment type="similarity">
    <text evidence="1 2">Belongs to the RNase T2 family.</text>
</comment>
<dbReference type="PANTHER" id="PTHR11240:SF22">
    <property type="entry name" value="RIBONUCLEASE T2"/>
    <property type="match status" value="1"/>
</dbReference>
<accession>A0A178MMD4</accession>
<comment type="caution">
    <text evidence="3">The sequence shown here is derived from an EMBL/GenBank/DDBJ whole genome shotgun (WGS) entry which is preliminary data.</text>
</comment>
<dbReference type="PROSITE" id="PS00531">
    <property type="entry name" value="RNASE_T2_2"/>
    <property type="match status" value="1"/>
</dbReference>
<dbReference type="RefSeq" id="WP_068501139.1">
    <property type="nucleotide sequence ID" value="NZ_LWQU01000143.1"/>
</dbReference>
<dbReference type="PANTHER" id="PTHR11240">
    <property type="entry name" value="RIBONUCLEASE T2"/>
    <property type="match status" value="1"/>
</dbReference>
<dbReference type="InterPro" id="IPR033130">
    <property type="entry name" value="RNase_T2_His_AS_2"/>
</dbReference>
<dbReference type="PROSITE" id="PS00530">
    <property type="entry name" value="RNASE_T2_1"/>
    <property type="match status" value="1"/>
</dbReference>